<dbReference type="InterPro" id="IPR004518">
    <property type="entry name" value="MazG-like_dom"/>
</dbReference>
<reference evidence="2 3" key="1">
    <citation type="journal article" date="2016" name="Nat. Commun.">
        <title>Thousands of microbial genomes shed light on interconnected biogeochemical processes in an aquifer system.</title>
        <authorList>
            <person name="Anantharaman K."/>
            <person name="Brown C.T."/>
            <person name="Hug L.A."/>
            <person name="Sharon I."/>
            <person name="Castelle C.J."/>
            <person name="Probst A.J."/>
            <person name="Thomas B.C."/>
            <person name="Singh A."/>
            <person name="Wilkins M.J."/>
            <person name="Karaoz U."/>
            <person name="Brodie E.L."/>
            <person name="Williams K.H."/>
            <person name="Hubbard S.S."/>
            <person name="Banfield J.F."/>
        </authorList>
    </citation>
    <scope>NUCLEOTIDE SEQUENCE [LARGE SCALE GENOMIC DNA]</scope>
</reference>
<organism evidence="2 3">
    <name type="scientific">Candidatus Lloydbacteria bacterium RIFCSPLOWO2_01_FULL_50_20</name>
    <dbReference type="NCBI Taxonomy" id="1798665"/>
    <lineage>
        <taxon>Bacteria</taxon>
        <taxon>Candidatus Lloydiibacteriota</taxon>
    </lineage>
</organism>
<dbReference type="AlphaFoldDB" id="A0A1G2DCV4"/>
<evidence type="ECO:0000313" key="3">
    <source>
        <dbReference type="Proteomes" id="UP000178534"/>
    </source>
</evidence>
<dbReference type="Proteomes" id="UP000178534">
    <property type="component" value="Unassembled WGS sequence"/>
</dbReference>
<sequence>MNNMEKYQKELDEFFKTKGWDYWPPLVVLARLFEEGGELARLVNHLYGEKKKKDGEKEQELEGEIGDILFTLICLANSTGINLDNAIRKTLDKVAVRDKDRFGKNARSE</sequence>
<dbReference type="STRING" id="1798665.A2942_04495"/>
<dbReference type="PANTHER" id="PTHR42692:SF2">
    <property type="entry name" value="IG HYPOTHETICAL 16995"/>
    <property type="match status" value="1"/>
</dbReference>
<dbReference type="InterPro" id="IPR047046">
    <property type="entry name" value="YpjD/YvdC"/>
</dbReference>
<accession>A0A1G2DCV4</accession>
<dbReference type="PIRSF" id="PIRSF029904">
    <property type="entry name" value="UCP029904_pph"/>
    <property type="match status" value="1"/>
</dbReference>
<gene>
    <name evidence="2" type="ORF">A2942_04495</name>
</gene>
<evidence type="ECO:0000259" key="1">
    <source>
        <dbReference type="Pfam" id="PF03819"/>
    </source>
</evidence>
<dbReference type="Pfam" id="PF03819">
    <property type="entry name" value="MazG"/>
    <property type="match status" value="1"/>
</dbReference>
<feature type="domain" description="NTP pyrophosphohydrolase MazG-like" evidence="1">
    <location>
        <begin position="28"/>
        <end position="102"/>
    </location>
</feature>
<dbReference type="SUPFAM" id="SSF101386">
    <property type="entry name" value="all-alpha NTP pyrophosphatases"/>
    <property type="match status" value="1"/>
</dbReference>
<dbReference type="PANTHER" id="PTHR42692">
    <property type="entry name" value="NUCLEOTIDE PYROPHOSPHOHYDROLASE"/>
    <property type="match status" value="1"/>
</dbReference>
<proteinExistence type="predicted"/>
<protein>
    <recommendedName>
        <fullName evidence="1">NTP pyrophosphohydrolase MazG-like domain-containing protein</fullName>
    </recommendedName>
</protein>
<dbReference type="EMBL" id="MHLP01000037">
    <property type="protein sequence ID" value="OGZ11475.1"/>
    <property type="molecule type" value="Genomic_DNA"/>
</dbReference>
<name>A0A1G2DCV4_9BACT</name>
<dbReference type="Gene3D" id="1.10.287.1080">
    <property type="entry name" value="MazG-like"/>
    <property type="match status" value="1"/>
</dbReference>
<comment type="caution">
    <text evidence="2">The sequence shown here is derived from an EMBL/GenBank/DDBJ whole genome shotgun (WGS) entry which is preliminary data.</text>
</comment>
<evidence type="ECO:0000313" key="2">
    <source>
        <dbReference type="EMBL" id="OGZ11475.1"/>
    </source>
</evidence>
<dbReference type="InterPro" id="IPR012359">
    <property type="entry name" value="MazG-related_YpjD"/>
</dbReference>